<feature type="chain" id="PRO_5026096908" evidence="2">
    <location>
        <begin position="25"/>
        <end position="226"/>
    </location>
</feature>
<keyword evidence="4" id="KW-1185">Reference proteome</keyword>
<accession>A0A6G1HRS7</accession>
<organism evidence="3 4">
    <name type="scientific">Trichodelitschia bisporula</name>
    <dbReference type="NCBI Taxonomy" id="703511"/>
    <lineage>
        <taxon>Eukaryota</taxon>
        <taxon>Fungi</taxon>
        <taxon>Dikarya</taxon>
        <taxon>Ascomycota</taxon>
        <taxon>Pezizomycotina</taxon>
        <taxon>Dothideomycetes</taxon>
        <taxon>Dothideomycetes incertae sedis</taxon>
        <taxon>Phaeotrichales</taxon>
        <taxon>Phaeotrichaceae</taxon>
        <taxon>Trichodelitschia</taxon>
    </lineage>
</organism>
<evidence type="ECO:0000256" key="2">
    <source>
        <dbReference type="SAM" id="SignalP"/>
    </source>
</evidence>
<gene>
    <name evidence="3" type="ORF">EJ06DRAFT_85384</name>
</gene>
<evidence type="ECO:0000313" key="4">
    <source>
        <dbReference type="Proteomes" id="UP000799640"/>
    </source>
</evidence>
<name>A0A6G1HRS7_9PEZI</name>
<evidence type="ECO:0000256" key="1">
    <source>
        <dbReference type="SAM" id="MobiDB-lite"/>
    </source>
</evidence>
<dbReference type="EMBL" id="ML996699">
    <property type="protein sequence ID" value="KAF2398611.1"/>
    <property type="molecule type" value="Genomic_DNA"/>
</dbReference>
<dbReference type="AlphaFoldDB" id="A0A6G1HRS7"/>
<protein>
    <submittedName>
        <fullName evidence="3">Uncharacterized protein</fullName>
    </submittedName>
</protein>
<sequence length="226" mass="25617">MRQRRCRWHFSLLRSATMTTMVLDRCGQDPGFHEVGGRLTLTSIILGASRIHDDPARKGAVRWCVKAYLPALDDFTFIPSDKLFHPNGTQAHHGIFKPLRIPRTSRFLGFMTTKHLAHMSGVPGLLFRPSSPATPGTALDDIKPPYRRNLRRCWEEASKHHADFGSQSAAKVDELDSTLRRKGARASGLDLKEIRQRALRRILSDDRPRTQPPSRVSRRSSMCPPF</sequence>
<feature type="signal peptide" evidence="2">
    <location>
        <begin position="1"/>
        <end position="24"/>
    </location>
</feature>
<keyword evidence="2" id="KW-0732">Signal</keyword>
<reference evidence="3" key="1">
    <citation type="journal article" date="2020" name="Stud. Mycol.">
        <title>101 Dothideomycetes genomes: a test case for predicting lifestyles and emergence of pathogens.</title>
        <authorList>
            <person name="Haridas S."/>
            <person name="Albert R."/>
            <person name="Binder M."/>
            <person name="Bloem J."/>
            <person name="Labutti K."/>
            <person name="Salamov A."/>
            <person name="Andreopoulos B."/>
            <person name="Baker S."/>
            <person name="Barry K."/>
            <person name="Bills G."/>
            <person name="Bluhm B."/>
            <person name="Cannon C."/>
            <person name="Castanera R."/>
            <person name="Culley D."/>
            <person name="Daum C."/>
            <person name="Ezra D."/>
            <person name="Gonzalez J."/>
            <person name="Henrissat B."/>
            <person name="Kuo A."/>
            <person name="Liang C."/>
            <person name="Lipzen A."/>
            <person name="Lutzoni F."/>
            <person name="Magnuson J."/>
            <person name="Mondo S."/>
            <person name="Nolan M."/>
            <person name="Ohm R."/>
            <person name="Pangilinan J."/>
            <person name="Park H.-J."/>
            <person name="Ramirez L."/>
            <person name="Alfaro M."/>
            <person name="Sun H."/>
            <person name="Tritt A."/>
            <person name="Yoshinaga Y."/>
            <person name="Zwiers L.-H."/>
            <person name="Turgeon B."/>
            <person name="Goodwin S."/>
            <person name="Spatafora J."/>
            <person name="Crous P."/>
            <person name="Grigoriev I."/>
        </authorList>
    </citation>
    <scope>NUCLEOTIDE SEQUENCE</scope>
    <source>
        <strain evidence="3">CBS 262.69</strain>
    </source>
</reference>
<dbReference type="Proteomes" id="UP000799640">
    <property type="component" value="Unassembled WGS sequence"/>
</dbReference>
<feature type="region of interest" description="Disordered" evidence="1">
    <location>
        <begin position="203"/>
        <end position="226"/>
    </location>
</feature>
<evidence type="ECO:0000313" key="3">
    <source>
        <dbReference type="EMBL" id="KAF2398611.1"/>
    </source>
</evidence>
<proteinExistence type="predicted"/>